<gene>
    <name evidence="2" type="ORF">COO92_16235</name>
</gene>
<dbReference type="EMBL" id="NXGX01000006">
    <property type="protein sequence ID" value="PKR57489.1"/>
    <property type="molecule type" value="Genomic_DNA"/>
</dbReference>
<proteinExistence type="predicted"/>
<feature type="transmembrane region" description="Helical" evidence="1">
    <location>
        <begin position="40"/>
        <end position="70"/>
    </location>
</feature>
<sequence>MIKDMPGVTPYARTVLLVSLTINSTIFLVTWSASLSAQGAAAFLLAFSIYGMMAPAMLNFFFIATLAFAYKAAKKPLDNSVKVIAFVLTMWGCTNATFTTRGYLGIALAQDRNQTDKCATQMLRENTIKDRLKYSISSYFLTADFKKTCGLERQK</sequence>
<organism evidence="2 3">
    <name type="scientific">Thalassospira lohafexi</name>
    <dbReference type="NCBI Taxonomy" id="744227"/>
    <lineage>
        <taxon>Bacteria</taxon>
        <taxon>Pseudomonadati</taxon>
        <taxon>Pseudomonadota</taxon>
        <taxon>Alphaproteobacteria</taxon>
        <taxon>Rhodospirillales</taxon>
        <taxon>Thalassospiraceae</taxon>
        <taxon>Thalassospira</taxon>
    </lineage>
</organism>
<accession>A0A2N3L3S5</accession>
<dbReference type="RefSeq" id="WP_101303781.1">
    <property type="nucleotide sequence ID" value="NZ_NXGX01000006.1"/>
</dbReference>
<name>A0A2N3L3S5_9PROT</name>
<keyword evidence="1" id="KW-0812">Transmembrane</keyword>
<protein>
    <submittedName>
        <fullName evidence="2">Uncharacterized protein</fullName>
    </submittedName>
</protein>
<keyword evidence="1" id="KW-1133">Transmembrane helix</keyword>
<keyword evidence="3" id="KW-1185">Reference proteome</keyword>
<comment type="caution">
    <text evidence="2">The sequence shown here is derived from an EMBL/GenBank/DDBJ whole genome shotgun (WGS) entry which is preliminary data.</text>
</comment>
<keyword evidence="1" id="KW-0472">Membrane</keyword>
<feature type="transmembrane region" description="Helical" evidence="1">
    <location>
        <begin position="12"/>
        <end position="34"/>
    </location>
</feature>
<evidence type="ECO:0000256" key="1">
    <source>
        <dbReference type="SAM" id="Phobius"/>
    </source>
</evidence>
<dbReference type="Proteomes" id="UP000233332">
    <property type="component" value="Unassembled WGS sequence"/>
</dbReference>
<evidence type="ECO:0000313" key="3">
    <source>
        <dbReference type="Proteomes" id="UP000233332"/>
    </source>
</evidence>
<evidence type="ECO:0000313" key="2">
    <source>
        <dbReference type="EMBL" id="PKR57489.1"/>
    </source>
</evidence>
<dbReference type="AlphaFoldDB" id="A0A2N3L3S5"/>
<reference evidence="2 3" key="1">
    <citation type="submission" date="2017-09" db="EMBL/GenBank/DDBJ databases">
        <title>Biodiversity and function of Thalassospira species in the particle-attached aromatic-hydrocarbon-degrading consortia from the surface seawater of the China South Sea.</title>
        <authorList>
            <person name="Dong C."/>
            <person name="Lai Q."/>
            <person name="Shao Z."/>
        </authorList>
    </citation>
    <scope>NUCLEOTIDE SEQUENCE [LARGE SCALE GENOMIC DNA]</scope>
    <source>
        <strain evidence="2 3">139Z-12</strain>
    </source>
</reference>